<accession>A0ABX0UB32</accession>
<keyword evidence="3" id="KW-1185">Reference proteome</keyword>
<gene>
    <name evidence="2" type="ORF">FHR24_001966</name>
</gene>
<sequence length="98" mass="11104">MAVSKKFLKSKPVCKVTFAYTAPEVKELSLVGDFNEWDVTATPLKKLKNGTFKVVVDLEVDKSYEYKFIADGEYVNDDEPEALVFNEFANTENSLLEL</sequence>
<dbReference type="CDD" id="cd07184">
    <property type="entry name" value="E_set_Isoamylase_like_N"/>
    <property type="match status" value="1"/>
</dbReference>
<proteinExistence type="predicted"/>
<comment type="caution">
    <text evidence="2">The sequence shown here is derived from an EMBL/GenBank/DDBJ whole genome shotgun (WGS) entry which is preliminary data.</text>
</comment>
<dbReference type="EMBL" id="JAASQL010000002">
    <property type="protein sequence ID" value="NIJ45498.1"/>
    <property type="molecule type" value="Genomic_DNA"/>
</dbReference>
<dbReference type="SUPFAM" id="SSF81296">
    <property type="entry name" value="E set domains"/>
    <property type="match status" value="1"/>
</dbReference>
<protein>
    <submittedName>
        <fullName evidence="2">1,4-alpha-glucan branching enzyme</fullName>
    </submittedName>
</protein>
<evidence type="ECO:0000313" key="3">
    <source>
        <dbReference type="Proteomes" id="UP000745859"/>
    </source>
</evidence>
<dbReference type="Proteomes" id="UP000745859">
    <property type="component" value="Unassembled WGS sequence"/>
</dbReference>
<evidence type="ECO:0000259" key="1">
    <source>
        <dbReference type="Pfam" id="PF02922"/>
    </source>
</evidence>
<dbReference type="InterPro" id="IPR004193">
    <property type="entry name" value="Glyco_hydro_13_N"/>
</dbReference>
<organism evidence="2 3">
    <name type="scientific">Wenyingzhuangia heitensis</name>
    <dbReference type="NCBI Taxonomy" id="1487859"/>
    <lineage>
        <taxon>Bacteria</taxon>
        <taxon>Pseudomonadati</taxon>
        <taxon>Bacteroidota</taxon>
        <taxon>Flavobacteriia</taxon>
        <taxon>Flavobacteriales</taxon>
        <taxon>Flavobacteriaceae</taxon>
        <taxon>Wenyingzhuangia</taxon>
    </lineage>
</organism>
<dbReference type="Gene3D" id="2.60.40.10">
    <property type="entry name" value="Immunoglobulins"/>
    <property type="match status" value="1"/>
</dbReference>
<reference evidence="2 3" key="1">
    <citation type="submission" date="2020-03" db="EMBL/GenBank/DDBJ databases">
        <title>Genomic Encyclopedia of Type Strains, Phase IV (KMG-IV): sequencing the most valuable type-strain genomes for metagenomic binning, comparative biology and taxonomic classification.</title>
        <authorList>
            <person name="Goeker M."/>
        </authorList>
    </citation>
    <scope>NUCLEOTIDE SEQUENCE [LARGE SCALE GENOMIC DNA]</scope>
    <source>
        <strain evidence="2 3">DSM 101599</strain>
    </source>
</reference>
<dbReference type="InterPro" id="IPR013783">
    <property type="entry name" value="Ig-like_fold"/>
</dbReference>
<dbReference type="Pfam" id="PF02922">
    <property type="entry name" value="CBM_48"/>
    <property type="match status" value="1"/>
</dbReference>
<dbReference type="InterPro" id="IPR014756">
    <property type="entry name" value="Ig_E-set"/>
</dbReference>
<evidence type="ECO:0000313" key="2">
    <source>
        <dbReference type="EMBL" id="NIJ45498.1"/>
    </source>
</evidence>
<name>A0ABX0UB32_9FLAO</name>
<dbReference type="RefSeq" id="WP_167187646.1">
    <property type="nucleotide sequence ID" value="NZ_JAASQL010000002.1"/>
</dbReference>
<feature type="domain" description="Glycoside hydrolase family 13 N-terminal" evidence="1">
    <location>
        <begin position="15"/>
        <end position="74"/>
    </location>
</feature>